<name>A0A8J6H7F4_TENMO</name>
<feature type="region of interest" description="Disordered" evidence="4">
    <location>
        <begin position="117"/>
        <end position="144"/>
    </location>
</feature>
<dbReference type="Proteomes" id="UP000719412">
    <property type="component" value="Unassembled WGS sequence"/>
</dbReference>
<accession>A0A8J6H7F4</accession>
<evidence type="ECO:0000313" key="5">
    <source>
        <dbReference type="EMBL" id="KAH0809261.1"/>
    </source>
</evidence>
<protein>
    <submittedName>
        <fullName evidence="5">Uncharacterized protein</fullName>
    </submittedName>
</protein>
<gene>
    <name evidence="5" type="ORF">GEV33_013527</name>
</gene>
<evidence type="ECO:0000256" key="3">
    <source>
        <dbReference type="ARBA" id="ARBA00023193"/>
    </source>
</evidence>
<organism evidence="5 6">
    <name type="scientific">Tenebrio molitor</name>
    <name type="common">Yellow mealworm beetle</name>
    <dbReference type="NCBI Taxonomy" id="7067"/>
    <lineage>
        <taxon>Eukaryota</taxon>
        <taxon>Metazoa</taxon>
        <taxon>Ecdysozoa</taxon>
        <taxon>Arthropoda</taxon>
        <taxon>Hexapoda</taxon>
        <taxon>Insecta</taxon>
        <taxon>Pterygota</taxon>
        <taxon>Neoptera</taxon>
        <taxon>Endopterygota</taxon>
        <taxon>Coleoptera</taxon>
        <taxon>Polyphaga</taxon>
        <taxon>Cucujiformia</taxon>
        <taxon>Tenebrionidae</taxon>
        <taxon>Tenebrio</taxon>
    </lineage>
</organism>
<comment type="caution">
    <text evidence="5">The sequence shown here is derived from an EMBL/GenBank/DDBJ whole genome shotgun (WGS) entry which is preliminary data.</text>
</comment>
<reference evidence="5" key="1">
    <citation type="journal article" date="2020" name="J Insects Food Feed">
        <title>The yellow mealworm (Tenebrio molitor) genome: a resource for the emerging insects as food and feed industry.</title>
        <authorList>
            <person name="Eriksson T."/>
            <person name="Andere A."/>
            <person name="Kelstrup H."/>
            <person name="Emery V."/>
            <person name="Picard C."/>
        </authorList>
    </citation>
    <scope>NUCLEOTIDE SEQUENCE</scope>
    <source>
        <strain evidence="5">Stoneville</strain>
        <tissue evidence="5">Whole head</tissue>
    </source>
</reference>
<dbReference type="InterPro" id="IPR008606">
    <property type="entry name" value="EIF4EBP"/>
</dbReference>
<dbReference type="PANTHER" id="PTHR12669">
    <property type="entry name" value="EUKARYOTIC TRANSLATION INITIATION FACTOR 4E-BINDING PROTEIN"/>
    <property type="match status" value="1"/>
</dbReference>
<dbReference type="AlphaFoldDB" id="A0A8J6H7F4"/>
<reference evidence="5" key="2">
    <citation type="submission" date="2021-08" db="EMBL/GenBank/DDBJ databases">
        <authorList>
            <person name="Eriksson T."/>
        </authorList>
    </citation>
    <scope>NUCLEOTIDE SEQUENCE</scope>
    <source>
        <strain evidence="5">Stoneville</strain>
        <tissue evidence="5">Whole head</tissue>
    </source>
</reference>
<dbReference type="GO" id="GO:0008190">
    <property type="term" value="F:eukaryotic initiation factor 4E binding"/>
    <property type="evidence" value="ECO:0007669"/>
    <property type="project" value="InterPro"/>
</dbReference>
<keyword evidence="2" id="KW-0810">Translation regulation</keyword>
<dbReference type="EMBL" id="JABDTM020028243">
    <property type="protein sequence ID" value="KAH0809261.1"/>
    <property type="molecule type" value="Genomic_DNA"/>
</dbReference>
<feature type="region of interest" description="Disordered" evidence="4">
    <location>
        <begin position="27"/>
        <end position="53"/>
    </location>
</feature>
<evidence type="ECO:0000256" key="2">
    <source>
        <dbReference type="ARBA" id="ARBA00022845"/>
    </source>
</evidence>
<dbReference type="GO" id="GO:0045947">
    <property type="term" value="P:negative regulation of translational initiation"/>
    <property type="evidence" value="ECO:0007669"/>
    <property type="project" value="InterPro"/>
</dbReference>
<evidence type="ECO:0000256" key="1">
    <source>
        <dbReference type="ARBA" id="ARBA00005480"/>
    </source>
</evidence>
<evidence type="ECO:0000313" key="6">
    <source>
        <dbReference type="Proteomes" id="UP000719412"/>
    </source>
</evidence>
<proteinExistence type="inferred from homology"/>
<sequence length="144" mass="16079">MSASPMARQVTESKTIPTKKVYFNDPSELPSHYSSTPGGTLYSTTPGGSSNFTISNSKHRRALSPRQEFIAFGLCTKIVYEKAFLMNLRNSPISKTPPSYGIPDFLVKGKQNHCNNIPKRSPPAKNRAPTKIEDHEEHQFQIDI</sequence>
<dbReference type="PANTHER" id="PTHR12669:SF12">
    <property type="entry name" value="EUKARYOTIC TRANSLATION INITIATION FACTOR 4E-BINDING PROTEIN"/>
    <property type="match status" value="1"/>
</dbReference>
<feature type="compositionally biased region" description="Polar residues" evidence="4">
    <location>
        <begin position="32"/>
        <end position="53"/>
    </location>
</feature>
<dbReference type="Pfam" id="PF05456">
    <property type="entry name" value="eIF_4EBP"/>
    <property type="match status" value="2"/>
</dbReference>
<feature type="compositionally biased region" description="Basic and acidic residues" evidence="4">
    <location>
        <begin position="130"/>
        <end position="144"/>
    </location>
</feature>
<dbReference type="GO" id="GO:0005737">
    <property type="term" value="C:cytoplasm"/>
    <property type="evidence" value="ECO:0007669"/>
    <property type="project" value="TreeGrafter"/>
</dbReference>
<evidence type="ECO:0000256" key="4">
    <source>
        <dbReference type="SAM" id="MobiDB-lite"/>
    </source>
</evidence>
<keyword evidence="6" id="KW-1185">Reference proteome</keyword>
<comment type="similarity">
    <text evidence="1">Belongs to the eIF4E-binding protein family.</text>
</comment>
<keyword evidence="3" id="KW-0652">Protein synthesis inhibitor</keyword>